<dbReference type="PANTHER" id="PTHR47959:SF16">
    <property type="entry name" value="CRISPR-ASSOCIATED NUCLEASE_HELICASE CAS3-RELATED"/>
    <property type="match status" value="1"/>
</dbReference>
<name>A0A6H1U2W3_9CYAN</name>
<dbReference type="SMART" id="SM00490">
    <property type="entry name" value="HELICc"/>
    <property type="match status" value="1"/>
</dbReference>
<comment type="similarity">
    <text evidence="10">Belongs to the DEAD box helicase family.</text>
</comment>
<dbReference type="InterPro" id="IPR014001">
    <property type="entry name" value="Helicase_ATP-bd"/>
</dbReference>
<evidence type="ECO:0000256" key="6">
    <source>
        <dbReference type="ARBA" id="ARBA00022801"/>
    </source>
</evidence>
<evidence type="ECO:0000256" key="1">
    <source>
        <dbReference type="ARBA" id="ARBA00006847"/>
    </source>
</evidence>
<proteinExistence type="inferred from homology"/>
<evidence type="ECO:0000256" key="5">
    <source>
        <dbReference type="ARBA" id="ARBA00022741"/>
    </source>
</evidence>
<dbReference type="InterPro" id="IPR038257">
    <property type="entry name" value="CRISPR-assoc_Cas3_HD_sf"/>
</dbReference>
<dbReference type="Pfam" id="PF18019">
    <property type="entry name" value="Cas3_HD"/>
    <property type="match status" value="1"/>
</dbReference>
<keyword evidence="7" id="KW-0347">Helicase</keyword>
<dbReference type="InterPro" id="IPR006483">
    <property type="entry name" value="CRISPR-assoc_Cas3_HD"/>
</dbReference>
<gene>
    <name evidence="13" type="primary">cas3</name>
    <name evidence="13" type="ORF">HCG48_16360</name>
</gene>
<evidence type="ECO:0000256" key="2">
    <source>
        <dbReference type="ARBA" id="ARBA00009046"/>
    </source>
</evidence>
<evidence type="ECO:0000256" key="7">
    <source>
        <dbReference type="ARBA" id="ARBA00022806"/>
    </source>
</evidence>
<dbReference type="GO" id="GO:0005524">
    <property type="term" value="F:ATP binding"/>
    <property type="evidence" value="ECO:0007669"/>
    <property type="project" value="UniProtKB-KW"/>
</dbReference>
<protein>
    <submittedName>
        <fullName evidence="13">CRISPR-associated helicase Cas3</fullName>
    </submittedName>
</protein>
<comment type="similarity">
    <text evidence="1">In the N-terminal section; belongs to the CRISPR-associated nuclease Cas3-HD family.</text>
</comment>
<dbReference type="SUPFAM" id="SSF109604">
    <property type="entry name" value="HD-domain/PDEase-like"/>
    <property type="match status" value="1"/>
</dbReference>
<dbReference type="Pfam" id="PF22590">
    <property type="entry name" value="Cas3-like_C_2"/>
    <property type="match status" value="1"/>
</dbReference>
<dbReference type="GO" id="GO:0004518">
    <property type="term" value="F:nuclease activity"/>
    <property type="evidence" value="ECO:0007669"/>
    <property type="project" value="UniProtKB-KW"/>
</dbReference>
<evidence type="ECO:0000256" key="8">
    <source>
        <dbReference type="ARBA" id="ARBA00022840"/>
    </source>
</evidence>
<evidence type="ECO:0000313" key="14">
    <source>
        <dbReference type="Proteomes" id="UP000500857"/>
    </source>
</evidence>
<keyword evidence="9" id="KW-0051">Antiviral defense</keyword>
<dbReference type="Gene3D" id="1.10.3210.30">
    <property type="match status" value="1"/>
</dbReference>
<dbReference type="Proteomes" id="UP000500857">
    <property type="component" value="Chromosome"/>
</dbReference>
<dbReference type="InterPro" id="IPR001650">
    <property type="entry name" value="Helicase_C-like"/>
</dbReference>
<dbReference type="GO" id="GO:0051607">
    <property type="term" value="P:defense response to virus"/>
    <property type="evidence" value="ECO:0007669"/>
    <property type="project" value="UniProtKB-KW"/>
</dbReference>
<evidence type="ECO:0000256" key="10">
    <source>
        <dbReference type="ARBA" id="ARBA00038437"/>
    </source>
</evidence>
<keyword evidence="14" id="KW-1185">Reference proteome</keyword>
<evidence type="ECO:0000259" key="12">
    <source>
        <dbReference type="PROSITE" id="PS51643"/>
    </source>
</evidence>
<dbReference type="InterPro" id="IPR054712">
    <property type="entry name" value="Cas3-like_dom"/>
</dbReference>
<feature type="domain" description="Helicase ATP-binding" evidence="11">
    <location>
        <begin position="21"/>
        <end position="218"/>
    </location>
</feature>
<dbReference type="Gene3D" id="3.40.50.300">
    <property type="entry name" value="P-loop containing nucleotide triphosphate hydrolases"/>
    <property type="match status" value="2"/>
</dbReference>
<dbReference type="EMBL" id="CP051167">
    <property type="protein sequence ID" value="QIZ71959.1"/>
    <property type="molecule type" value="Genomic_DNA"/>
</dbReference>
<dbReference type="GO" id="GO:0046872">
    <property type="term" value="F:metal ion binding"/>
    <property type="evidence" value="ECO:0007669"/>
    <property type="project" value="UniProtKB-KW"/>
</dbReference>
<keyword evidence="5" id="KW-0547">Nucleotide-binding</keyword>
<evidence type="ECO:0000256" key="3">
    <source>
        <dbReference type="ARBA" id="ARBA00022722"/>
    </source>
</evidence>
<dbReference type="GO" id="GO:0003676">
    <property type="term" value="F:nucleic acid binding"/>
    <property type="evidence" value="ECO:0007669"/>
    <property type="project" value="InterPro"/>
</dbReference>
<comment type="similarity">
    <text evidence="2">In the central section; belongs to the CRISPR-associated helicase Cas3 family.</text>
</comment>
<dbReference type="AlphaFoldDB" id="A0A6H1U2W3"/>
<accession>A0A6H1U2W3</accession>
<sequence length="827" mass="94246">MKFSEFFQIATGKPPFPYQERLACADKLPLVLNVPTGSGKTATVVLGWLWRRQHDRDRTPRRLVYCLPMRSLVEQTERSIHKWLDHLKGRNALDEDIKDIEVHKLMGGSVSHDWDDRLDRNTILVGTQDQLLSRALNRGYAMSRYRWPVHFAQLNNDCFWVIDETQLMGAGLRTTAQLQWLREHFSTYGTARTLWMSATLDSDILKTVDYRQTYGNLDRPFTLGEDDREHPTLQKRLSASKSIQRTAIVVPSKGGDKEVRQYARKLTSTIAEVHRADTLTLIVCNRVDRARAVYRELQQLQRKGEIDAEIGLIHSRFRAGDRQTLGARYLDDEHPFRGILVATQVVEAGVDISATTLFTELCPWSSFVQRLGRCNRYGEATEAAVYWIDFDKKVDDKATSPYRAEAIEQARYLVGQLQEQQGNAGIESLQTFLENLPDDKRSPQALEGMVLRRHDLMQLFDTASDLAGHDIDISPFVREAQDNNVEIAWRDWGKGNPSADWGDENYVGKLYRDELCRVSMAQAQQFLKQREAWTFDAPNKQWRKVAHNELFPGITLLVRTTDGGYSSELGFTGGKEKDFAPLDLPEDGDFNSDRDDPLSQVGTYITLEQHARDTFNEAQKLCEALKLSDLPVESIARAARYHDAGKAHEEFQKMLTWNREERKGATLWAKSDRDFKNSSDRPPRKFQDRGFRYLRHEWASALLALQQGEPFLLAYLVACHHGKVRMVVQPYPNEKAAPHGKAYARGVWDGDTLPEIDLGDGLTIPSCQLSLDCVALGENSDGEPSWVARSLDLLDEYGAFKLAYLETVVRVADWRASARYTGPLAEE</sequence>
<dbReference type="NCBIfam" id="TIGR01587">
    <property type="entry name" value="cas3_core"/>
    <property type="match status" value="1"/>
</dbReference>
<dbReference type="PROSITE" id="PS51643">
    <property type="entry name" value="HD_CAS3"/>
    <property type="match status" value="1"/>
</dbReference>
<dbReference type="GO" id="GO:0003724">
    <property type="term" value="F:RNA helicase activity"/>
    <property type="evidence" value="ECO:0007669"/>
    <property type="project" value="TreeGrafter"/>
</dbReference>
<dbReference type="RefSeq" id="WP_168570110.1">
    <property type="nucleotide sequence ID" value="NZ_CP051167.1"/>
</dbReference>
<dbReference type="PROSITE" id="PS51192">
    <property type="entry name" value="HELICASE_ATP_BIND_1"/>
    <property type="match status" value="1"/>
</dbReference>
<keyword evidence="8" id="KW-0067">ATP-binding</keyword>
<reference evidence="13 14" key="1">
    <citation type="submission" date="2020-04" db="EMBL/GenBank/DDBJ databases">
        <authorList>
            <person name="Basu S."/>
            <person name="Maruthanayagam V."/>
            <person name="Chakraborty S."/>
            <person name="Pramanik A."/>
            <person name="Mukherjee J."/>
            <person name="Brink B."/>
        </authorList>
    </citation>
    <scope>NUCLEOTIDE SEQUENCE [LARGE SCALE GENOMIC DNA]</scope>
    <source>
        <strain evidence="13 14">AP17</strain>
    </source>
</reference>
<dbReference type="GO" id="GO:0016787">
    <property type="term" value="F:hydrolase activity"/>
    <property type="evidence" value="ECO:0007669"/>
    <property type="project" value="UniProtKB-KW"/>
</dbReference>
<evidence type="ECO:0000259" key="11">
    <source>
        <dbReference type="PROSITE" id="PS51192"/>
    </source>
</evidence>
<dbReference type="SUPFAM" id="SSF52540">
    <property type="entry name" value="P-loop containing nucleoside triphosphate hydrolases"/>
    <property type="match status" value="1"/>
</dbReference>
<evidence type="ECO:0000256" key="9">
    <source>
        <dbReference type="ARBA" id="ARBA00023118"/>
    </source>
</evidence>
<dbReference type="GO" id="GO:0005829">
    <property type="term" value="C:cytosol"/>
    <property type="evidence" value="ECO:0007669"/>
    <property type="project" value="TreeGrafter"/>
</dbReference>
<organism evidence="13 14">
    <name type="scientific">Oxynema aestuarii AP17</name>
    <dbReference type="NCBI Taxonomy" id="2064643"/>
    <lineage>
        <taxon>Bacteria</taxon>
        <taxon>Bacillati</taxon>
        <taxon>Cyanobacteriota</taxon>
        <taxon>Cyanophyceae</taxon>
        <taxon>Oscillatoriophycideae</taxon>
        <taxon>Oscillatoriales</taxon>
        <taxon>Oscillatoriaceae</taxon>
        <taxon>Oxynema</taxon>
        <taxon>Oxynema aestuarii</taxon>
    </lineage>
</organism>
<dbReference type="InterPro" id="IPR050079">
    <property type="entry name" value="DEAD_box_RNA_helicase"/>
</dbReference>
<dbReference type="KEGG" id="oxy:HCG48_16360"/>
<feature type="domain" description="HD Cas3-type" evidence="12">
    <location>
        <begin position="600"/>
        <end position="815"/>
    </location>
</feature>
<keyword evidence="4" id="KW-0479">Metal-binding</keyword>
<dbReference type="InterPro" id="IPR006474">
    <property type="entry name" value="Helicase_Cas3_CRISPR-ass_core"/>
</dbReference>
<keyword evidence="3" id="KW-0540">Nuclease</keyword>
<keyword evidence="6" id="KW-0378">Hydrolase</keyword>
<dbReference type="Pfam" id="PF00270">
    <property type="entry name" value="DEAD"/>
    <property type="match status" value="1"/>
</dbReference>
<evidence type="ECO:0000256" key="4">
    <source>
        <dbReference type="ARBA" id="ARBA00022723"/>
    </source>
</evidence>
<evidence type="ECO:0000313" key="13">
    <source>
        <dbReference type="EMBL" id="QIZ71959.1"/>
    </source>
</evidence>
<dbReference type="SMART" id="SM00487">
    <property type="entry name" value="DEXDc"/>
    <property type="match status" value="1"/>
</dbReference>
<dbReference type="PANTHER" id="PTHR47959">
    <property type="entry name" value="ATP-DEPENDENT RNA HELICASE RHLE-RELATED"/>
    <property type="match status" value="1"/>
</dbReference>
<dbReference type="InterPro" id="IPR011545">
    <property type="entry name" value="DEAD/DEAH_box_helicase_dom"/>
</dbReference>
<dbReference type="InterPro" id="IPR027417">
    <property type="entry name" value="P-loop_NTPase"/>
</dbReference>